<dbReference type="Gene3D" id="3.40.50.1100">
    <property type="match status" value="2"/>
</dbReference>
<dbReference type="InterPro" id="IPR001926">
    <property type="entry name" value="TrpB-like_PALP"/>
</dbReference>
<dbReference type="SUPFAM" id="SSF53686">
    <property type="entry name" value="Tryptophan synthase beta subunit-like PLP-dependent enzymes"/>
    <property type="match status" value="1"/>
</dbReference>
<dbReference type="InterPro" id="IPR001216">
    <property type="entry name" value="P-phosphate_BS"/>
</dbReference>
<dbReference type="AlphaFoldDB" id="A0A1W1V7H7"/>
<dbReference type="EC" id="2.5.1.47" evidence="4 11"/>
<comment type="similarity">
    <text evidence="3 11">Belongs to the cysteine synthase/cystathionine beta-synthase family.</text>
</comment>
<dbReference type="GO" id="GO:0006535">
    <property type="term" value="P:cysteine biosynthetic process from serine"/>
    <property type="evidence" value="ECO:0007669"/>
    <property type="project" value="UniProtKB-UniRule"/>
</dbReference>
<feature type="modified residue" description="N6-(pyridoxal phosphate)lysine" evidence="10">
    <location>
        <position position="44"/>
    </location>
</feature>
<dbReference type="NCBIfam" id="TIGR01136">
    <property type="entry name" value="cysKM"/>
    <property type="match status" value="1"/>
</dbReference>
<evidence type="ECO:0000256" key="1">
    <source>
        <dbReference type="ARBA" id="ARBA00001933"/>
    </source>
</evidence>
<sequence length="306" mass="32752">MKANTILDTIGNTPLLRLNRLFADRPDVEVWMKLERANPGGSIKDRIALAMIEQAEKDGILGPDSLIVEPTSGNTGVGLAMVAAVKGYKLTLVMPESMSIERRRLMAAYGASLELTPREKGMKGAIEKANEIVQGTPGAWMPMQFDNPANIKVHAETTAQEILRDAPEGFDYHITGVGTGGHITAVTEVLKPLFPKMLTYAVEPELSPVISGGAPGPHPIQGIGAGFIPNNLHTDILDGTIQVSQQAAFDMTRRAAREEGIFVGASSGASLAAVAQKLPEMPQGSRVLTFCYDTGERYLSVEGLFV</sequence>
<keyword evidence="7 10" id="KW-0663">Pyridoxal phosphate</keyword>
<dbReference type="InterPro" id="IPR036052">
    <property type="entry name" value="TrpB-like_PALP_sf"/>
</dbReference>
<dbReference type="Pfam" id="PF00291">
    <property type="entry name" value="PALP"/>
    <property type="match status" value="1"/>
</dbReference>
<evidence type="ECO:0000313" key="14">
    <source>
        <dbReference type="Proteomes" id="UP000192266"/>
    </source>
</evidence>
<comment type="pathway">
    <text evidence="2">Amino-acid biosynthesis; L-cysteine biosynthesis; L-cysteine from L-serine: step 2/2.</text>
</comment>
<dbReference type="PROSITE" id="PS00901">
    <property type="entry name" value="CYS_SYNTHASE"/>
    <property type="match status" value="1"/>
</dbReference>
<dbReference type="EMBL" id="FWWW01000052">
    <property type="protein sequence ID" value="SMB89339.1"/>
    <property type="molecule type" value="Genomic_DNA"/>
</dbReference>
<dbReference type="CDD" id="cd01561">
    <property type="entry name" value="CBS_like"/>
    <property type="match status" value="1"/>
</dbReference>
<keyword evidence="14" id="KW-1185">Reference proteome</keyword>
<dbReference type="PANTHER" id="PTHR10314">
    <property type="entry name" value="CYSTATHIONINE BETA-SYNTHASE"/>
    <property type="match status" value="1"/>
</dbReference>
<name>A0A1W1V7H7_9BACT</name>
<dbReference type="STRING" id="645990.SAMN00120144_0913"/>
<protein>
    <recommendedName>
        <fullName evidence="4 11">Cysteine synthase</fullName>
        <ecNumber evidence="4 11">2.5.1.47</ecNumber>
    </recommendedName>
</protein>
<dbReference type="FunFam" id="3.40.50.1100:FF:000006">
    <property type="entry name" value="Cysteine synthase"/>
    <property type="match status" value="1"/>
</dbReference>
<feature type="domain" description="Tryptophan synthase beta chain-like PALP" evidence="12">
    <location>
        <begin position="7"/>
        <end position="290"/>
    </location>
</feature>
<dbReference type="RefSeq" id="WP_084444366.1">
    <property type="nucleotide sequence ID" value="NZ_FWWW01000052.1"/>
</dbReference>
<evidence type="ECO:0000256" key="4">
    <source>
        <dbReference type="ARBA" id="ARBA00012681"/>
    </source>
</evidence>
<comment type="catalytic activity">
    <reaction evidence="9 11">
        <text>O-acetyl-L-serine + hydrogen sulfide = L-cysteine + acetate</text>
        <dbReference type="Rhea" id="RHEA:14829"/>
        <dbReference type="ChEBI" id="CHEBI:29919"/>
        <dbReference type="ChEBI" id="CHEBI:30089"/>
        <dbReference type="ChEBI" id="CHEBI:35235"/>
        <dbReference type="ChEBI" id="CHEBI:58340"/>
        <dbReference type="EC" id="2.5.1.47"/>
    </reaction>
</comment>
<dbReference type="GO" id="GO:0004124">
    <property type="term" value="F:cysteine synthase activity"/>
    <property type="evidence" value="ECO:0007669"/>
    <property type="project" value="UniProtKB-UniRule"/>
</dbReference>
<dbReference type="Proteomes" id="UP000192266">
    <property type="component" value="Unassembled WGS sequence"/>
</dbReference>
<proteinExistence type="inferred from homology"/>
<dbReference type="InterPro" id="IPR005859">
    <property type="entry name" value="CysK"/>
</dbReference>
<dbReference type="OrthoDB" id="9808024at2"/>
<evidence type="ECO:0000256" key="7">
    <source>
        <dbReference type="ARBA" id="ARBA00022898"/>
    </source>
</evidence>
<dbReference type="InterPro" id="IPR050214">
    <property type="entry name" value="Cys_Synth/Cystath_Beta-Synth"/>
</dbReference>
<accession>A0A1W1V7H7</accession>
<gene>
    <name evidence="13" type="ORF">SAMN00120144_0913</name>
</gene>
<comment type="cofactor">
    <cofactor evidence="1 10 11">
        <name>pyridoxal 5'-phosphate</name>
        <dbReference type="ChEBI" id="CHEBI:597326"/>
    </cofactor>
</comment>
<evidence type="ECO:0000256" key="8">
    <source>
        <dbReference type="ARBA" id="ARBA00023192"/>
    </source>
</evidence>
<evidence type="ECO:0000256" key="11">
    <source>
        <dbReference type="RuleBase" id="RU003985"/>
    </source>
</evidence>
<evidence type="ECO:0000256" key="3">
    <source>
        <dbReference type="ARBA" id="ARBA00007103"/>
    </source>
</evidence>
<evidence type="ECO:0000256" key="6">
    <source>
        <dbReference type="ARBA" id="ARBA00022679"/>
    </source>
</evidence>
<evidence type="ECO:0000256" key="2">
    <source>
        <dbReference type="ARBA" id="ARBA00004962"/>
    </source>
</evidence>
<keyword evidence="8 11" id="KW-0198">Cysteine biosynthesis</keyword>
<evidence type="ECO:0000256" key="5">
    <source>
        <dbReference type="ARBA" id="ARBA00022605"/>
    </source>
</evidence>
<reference evidence="13 14" key="1">
    <citation type="submission" date="2017-04" db="EMBL/GenBank/DDBJ databases">
        <authorList>
            <person name="Afonso C.L."/>
            <person name="Miller P.J."/>
            <person name="Scott M.A."/>
            <person name="Spackman E."/>
            <person name="Goraichik I."/>
            <person name="Dimitrov K.M."/>
            <person name="Suarez D.L."/>
            <person name="Swayne D.E."/>
        </authorList>
    </citation>
    <scope>NUCLEOTIDE SEQUENCE [LARGE SCALE GENOMIC DNA]</scope>
    <source>
        <strain evidence="13 14">DSM 11622</strain>
    </source>
</reference>
<organism evidence="13 14">
    <name type="scientific">Hymenobacter roseosalivarius DSM 11622</name>
    <dbReference type="NCBI Taxonomy" id="645990"/>
    <lineage>
        <taxon>Bacteria</taxon>
        <taxon>Pseudomonadati</taxon>
        <taxon>Bacteroidota</taxon>
        <taxon>Cytophagia</taxon>
        <taxon>Cytophagales</taxon>
        <taxon>Hymenobacteraceae</taxon>
        <taxon>Hymenobacter</taxon>
    </lineage>
</organism>
<evidence type="ECO:0000256" key="9">
    <source>
        <dbReference type="ARBA" id="ARBA00047931"/>
    </source>
</evidence>
<keyword evidence="6 11" id="KW-0808">Transferase</keyword>
<evidence type="ECO:0000256" key="10">
    <source>
        <dbReference type="PIRSR" id="PIRSR605856-51"/>
    </source>
</evidence>
<evidence type="ECO:0000259" key="12">
    <source>
        <dbReference type="Pfam" id="PF00291"/>
    </source>
</evidence>
<dbReference type="InterPro" id="IPR005856">
    <property type="entry name" value="Cys_synth"/>
</dbReference>
<evidence type="ECO:0000313" key="13">
    <source>
        <dbReference type="EMBL" id="SMB89339.1"/>
    </source>
</evidence>
<dbReference type="NCBIfam" id="TIGR01139">
    <property type="entry name" value="cysK"/>
    <property type="match status" value="1"/>
</dbReference>
<keyword evidence="5 11" id="KW-0028">Amino-acid biosynthesis</keyword>